<evidence type="ECO:0000313" key="1">
    <source>
        <dbReference type="EMBL" id="KAI4812778.1"/>
    </source>
</evidence>
<gene>
    <name evidence="1" type="ORF">KUCAC02_024146</name>
</gene>
<organism evidence="1 2">
    <name type="scientific">Chaenocephalus aceratus</name>
    <name type="common">Blackfin icefish</name>
    <name type="synonym">Chaenichthys aceratus</name>
    <dbReference type="NCBI Taxonomy" id="36190"/>
    <lineage>
        <taxon>Eukaryota</taxon>
        <taxon>Metazoa</taxon>
        <taxon>Chordata</taxon>
        <taxon>Craniata</taxon>
        <taxon>Vertebrata</taxon>
        <taxon>Euteleostomi</taxon>
        <taxon>Actinopterygii</taxon>
        <taxon>Neopterygii</taxon>
        <taxon>Teleostei</taxon>
        <taxon>Neoteleostei</taxon>
        <taxon>Acanthomorphata</taxon>
        <taxon>Eupercaria</taxon>
        <taxon>Perciformes</taxon>
        <taxon>Notothenioidei</taxon>
        <taxon>Channichthyidae</taxon>
        <taxon>Chaenocephalus</taxon>
    </lineage>
</organism>
<evidence type="ECO:0000313" key="2">
    <source>
        <dbReference type="Proteomes" id="UP001057452"/>
    </source>
</evidence>
<protein>
    <submittedName>
        <fullName evidence="1">Uncharacterized protein</fullName>
    </submittedName>
</protein>
<dbReference type="Proteomes" id="UP001057452">
    <property type="component" value="Chromosome 22"/>
</dbReference>
<keyword evidence="2" id="KW-1185">Reference proteome</keyword>
<dbReference type="EMBL" id="CM043806">
    <property type="protein sequence ID" value="KAI4812778.1"/>
    <property type="molecule type" value="Genomic_DNA"/>
</dbReference>
<proteinExistence type="predicted"/>
<sequence>MLQSDDKIWFLFNVELCHIVVERTHQSPPIRAASESACCPWMHPVWFPQTLIGSWGSKVNLISIFRSKDGKEKARGGLT</sequence>
<accession>A0ACB9WHT0</accession>
<name>A0ACB9WHT0_CHAAC</name>
<comment type="caution">
    <text evidence="1">The sequence shown here is derived from an EMBL/GenBank/DDBJ whole genome shotgun (WGS) entry which is preliminary data.</text>
</comment>
<reference evidence="1" key="1">
    <citation type="submission" date="2022-05" db="EMBL/GenBank/DDBJ databases">
        <title>Chromosome-level genome of Chaenocephalus aceratus.</title>
        <authorList>
            <person name="Park H."/>
        </authorList>
    </citation>
    <scope>NUCLEOTIDE SEQUENCE</scope>
    <source>
        <strain evidence="1">KU_202001</strain>
    </source>
</reference>